<dbReference type="AlphaFoldDB" id="A0A3M7SID7"/>
<comment type="caution">
    <text evidence="1">The sequence shown here is derived from an EMBL/GenBank/DDBJ whole genome shotgun (WGS) entry which is preliminary data.</text>
</comment>
<sequence length="110" mass="13195">MYLFEQRFRPDTEVTASNWSSTPLLLPSRNRYPYFYDEREFLRSTSQGLCNFFKVPHENFAVMVTDRSYFIRPTNKLVRNFLYGSCTSLNRINFEILNKFQNSQCLSHKN</sequence>
<dbReference type="EMBL" id="REGN01001323">
    <property type="protein sequence ID" value="RNA35465.1"/>
    <property type="molecule type" value="Genomic_DNA"/>
</dbReference>
<gene>
    <name evidence="1" type="ORF">BpHYR1_010507</name>
</gene>
<proteinExistence type="predicted"/>
<organism evidence="1 2">
    <name type="scientific">Brachionus plicatilis</name>
    <name type="common">Marine rotifer</name>
    <name type="synonym">Brachionus muelleri</name>
    <dbReference type="NCBI Taxonomy" id="10195"/>
    <lineage>
        <taxon>Eukaryota</taxon>
        <taxon>Metazoa</taxon>
        <taxon>Spiralia</taxon>
        <taxon>Gnathifera</taxon>
        <taxon>Rotifera</taxon>
        <taxon>Eurotatoria</taxon>
        <taxon>Monogononta</taxon>
        <taxon>Pseudotrocha</taxon>
        <taxon>Ploima</taxon>
        <taxon>Brachionidae</taxon>
        <taxon>Brachionus</taxon>
    </lineage>
</organism>
<evidence type="ECO:0000313" key="1">
    <source>
        <dbReference type="EMBL" id="RNA35465.1"/>
    </source>
</evidence>
<evidence type="ECO:0000313" key="2">
    <source>
        <dbReference type="Proteomes" id="UP000276133"/>
    </source>
</evidence>
<protein>
    <submittedName>
        <fullName evidence="1">Uncharacterized protein</fullName>
    </submittedName>
</protein>
<keyword evidence="2" id="KW-1185">Reference proteome</keyword>
<accession>A0A3M7SID7</accession>
<reference evidence="1 2" key="1">
    <citation type="journal article" date="2018" name="Sci. Rep.">
        <title>Genomic signatures of local adaptation to the degree of environmental predictability in rotifers.</title>
        <authorList>
            <person name="Franch-Gras L."/>
            <person name="Hahn C."/>
            <person name="Garcia-Roger E.M."/>
            <person name="Carmona M.J."/>
            <person name="Serra M."/>
            <person name="Gomez A."/>
        </authorList>
    </citation>
    <scope>NUCLEOTIDE SEQUENCE [LARGE SCALE GENOMIC DNA]</scope>
    <source>
        <strain evidence="1">HYR1</strain>
    </source>
</reference>
<name>A0A3M7SID7_BRAPC</name>
<dbReference type="Proteomes" id="UP000276133">
    <property type="component" value="Unassembled WGS sequence"/>
</dbReference>